<organism evidence="2 3">
    <name type="scientific">Peronospora belbahrii</name>
    <dbReference type="NCBI Taxonomy" id="622444"/>
    <lineage>
        <taxon>Eukaryota</taxon>
        <taxon>Sar</taxon>
        <taxon>Stramenopiles</taxon>
        <taxon>Oomycota</taxon>
        <taxon>Peronosporomycetes</taxon>
        <taxon>Peronosporales</taxon>
        <taxon>Peronosporaceae</taxon>
        <taxon>Peronospora</taxon>
    </lineage>
</organism>
<comment type="caution">
    <text evidence="2">The sequence shown here is derived from an EMBL/GenBank/DDBJ whole genome shotgun (WGS) entry which is preliminary data.</text>
</comment>
<feature type="domain" description="C5orf34-like C-terminal" evidence="1">
    <location>
        <begin position="323"/>
        <end position="392"/>
    </location>
</feature>
<evidence type="ECO:0000259" key="1">
    <source>
        <dbReference type="Pfam" id="PF15016"/>
    </source>
</evidence>
<reference evidence="2" key="1">
    <citation type="submission" date="2021-11" db="EMBL/GenBank/DDBJ databases">
        <authorList>
            <person name="Islam A."/>
            <person name="Islam S."/>
            <person name="Flora M.S."/>
            <person name="Rahman M."/>
            <person name="Ziaur R.M."/>
            <person name="Epstein J.H."/>
            <person name="Hassan M."/>
            <person name="Klassen M."/>
            <person name="Woodard K."/>
            <person name="Webb A."/>
            <person name="Webby R.J."/>
            <person name="El Zowalaty M.E."/>
        </authorList>
    </citation>
    <scope>NUCLEOTIDE SEQUENCE</scope>
    <source>
        <strain evidence="2">Pbs3</strain>
    </source>
</reference>
<gene>
    <name evidence="2" type="ORF">PBS003_LOCUS1348</name>
</gene>
<dbReference type="InterPro" id="IPR053901">
    <property type="entry name" value="C5orf34-like"/>
</dbReference>
<name>A0AAU9KMH9_9STRA</name>
<dbReference type="Proteomes" id="UP001160483">
    <property type="component" value="Unassembled WGS sequence"/>
</dbReference>
<proteinExistence type="predicted"/>
<evidence type="ECO:0000313" key="3">
    <source>
        <dbReference type="Proteomes" id="UP001160483"/>
    </source>
</evidence>
<evidence type="ECO:0000313" key="2">
    <source>
        <dbReference type="EMBL" id="CAH0474503.1"/>
    </source>
</evidence>
<sequence>MDTLHLRNRLTTKLPYLHHHLMNKEEIRYQRRIQVLRARWPFNKGKVKVSRLYNSEEKCFEMQSIEGAAKIQLHASGKLVELYYLTEVKVSDSDLENESSHAHYATMHQSFAVHQTQESFDFPVNFLLAAKAVWDTDHEAEIEYPQIDEKKDSCKRVTSLPRNGAFAAHPAFSVIVASSDGAPMSGHEEHCLTLAEILRVATLPSKMLYRRVVAEVSGEDTTLFVSCRPSKFLPEIVVQVDCEHSLLTGCDGFFTWYNDVGRPEHRFTRETIPPSSAIDAKHTLSFCRHIDYVLQAFKYAFQALNHNVSPSSSTQPNDLQLVEEVNNELGRFRAFRGGRIRVVFADRTILQVERDGECCSFFFNDGRVHQTTLASAPLRHRAYIYQALEFGDWAFSSHEERIKRHVKRHEAQTIVAQELQRISVRCGMNRDPKTFHSCSKDAAQKKTANHLTESKTADRLIESQVPTAKLSLAAVRKLQEATLQHIVTVDRALHAAASVAADK</sequence>
<accession>A0AAU9KMH9</accession>
<dbReference type="PANTHER" id="PTHR34531">
    <property type="entry name" value="ZGC:153352"/>
    <property type="match status" value="1"/>
</dbReference>
<dbReference type="AlphaFoldDB" id="A0AAU9KMH9"/>
<protein>
    <recommendedName>
        <fullName evidence="1">C5orf34-like C-terminal domain-containing protein</fullName>
    </recommendedName>
</protein>
<dbReference type="Pfam" id="PF15016">
    <property type="entry name" value="C5orf34_C"/>
    <property type="match status" value="1"/>
</dbReference>
<dbReference type="PANTHER" id="PTHR34531:SF1">
    <property type="entry name" value="CHROMOSOME 5 OPEN READING FRAME 34"/>
    <property type="match status" value="1"/>
</dbReference>
<dbReference type="EMBL" id="CAKKTJ010000110">
    <property type="protein sequence ID" value="CAH0474503.1"/>
    <property type="molecule type" value="Genomic_DNA"/>
</dbReference>
<dbReference type="InterPro" id="IPR027865">
    <property type="entry name" value="C5orf34-like_C"/>
</dbReference>